<evidence type="ECO:0000313" key="5">
    <source>
        <dbReference type="EMBL" id="MFD2172073.1"/>
    </source>
</evidence>
<accession>A0ABW5A1F4</accession>
<name>A0ABW5A1F4_9BACL</name>
<dbReference type="GO" id="GO:0005524">
    <property type="term" value="F:ATP binding"/>
    <property type="evidence" value="ECO:0007669"/>
    <property type="project" value="UniProtKB-KW"/>
</dbReference>
<dbReference type="CDD" id="cd03255">
    <property type="entry name" value="ABC_MJ0796_LolCDE_FtsE"/>
    <property type="match status" value="1"/>
</dbReference>
<dbReference type="InterPro" id="IPR003593">
    <property type="entry name" value="AAA+_ATPase"/>
</dbReference>
<dbReference type="InterPro" id="IPR027417">
    <property type="entry name" value="P-loop_NTPase"/>
</dbReference>
<dbReference type="RefSeq" id="WP_386049409.1">
    <property type="nucleotide sequence ID" value="NZ_JBHUIO010000011.1"/>
</dbReference>
<protein>
    <submittedName>
        <fullName evidence="5">ABC transporter ATP-binding protein</fullName>
    </submittedName>
</protein>
<organism evidence="5 6">
    <name type="scientific">Tumebacillus lipolyticus</name>
    <dbReference type="NCBI Taxonomy" id="1280370"/>
    <lineage>
        <taxon>Bacteria</taxon>
        <taxon>Bacillati</taxon>
        <taxon>Bacillota</taxon>
        <taxon>Bacilli</taxon>
        <taxon>Bacillales</taxon>
        <taxon>Alicyclobacillaceae</taxon>
        <taxon>Tumebacillus</taxon>
    </lineage>
</organism>
<evidence type="ECO:0000256" key="3">
    <source>
        <dbReference type="ARBA" id="ARBA00022840"/>
    </source>
</evidence>
<dbReference type="Pfam" id="PF00005">
    <property type="entry name" value="ABC_tran"/>
    <property type="match status" value="1"/>
</dbReference>
<dbReference type="EMBL" id="JBHUIO010000011">
    <property type="protein sequence ID" value="MFD2172073.1"/>
    <property type="molecule type" value="Genomic_DNA"/>
</dbReference>
<dbReference type="InterPro" id="IPR015854">
    <property type="entry name" value="ABC_transpr_LolD-like"/>
</dbReference>
<dbReference type="InterPro" id="IPR017871">
    <property type="entry name" value="ABC_transporter-like_CS"/>
</dbReference>
<evidence type="ECO:0000256" key="1">
    <source>
        <dbReference type="ARBA" id="ARBA00022448"/>
    </source>
</evidence>
<dbReference type="PROSITE" id="PS00211">
    <property type="entry name" value="ABC_TRANSPORTER_1"/>
    <property type="match status" value="1"/>
</dbReference>
<dbReference type="SMART" id="SM00382">
    <property type="entry name" value="AAA"/>
    <property type="match status" value="1"/>
</dbReference>
<evidence type="ECO:0000259" key="4">
    <source>
        <dbReference type="PROSITE" id="PS50893"/>
    </source>
</evidence>
<dbReference type="Gene3D" id="3.40.50.300">
    <property type="entry name" value="P-loop containing nucleotide triphosphate hydrolases"/>
    <property type="match status" value="1"/>
</dbReference>
<gene>
    <name evidence="5" type="ORF">ACFSOY_19080</name>
</gene>
<dbReference type="SUPFAM" id="SSF52540">
    <property type="entry name" value="P-loop containing nucleoside triphosphate hydrolases"/>
    <property type="match status" value="1"/>
</dbReference>
<evidence type="ECO:0000313" key="6">
    <source>
        <dbReference type="Proteomes" id="UP001597343"/>
    </source>
</evidence>
<sequence length="225" mass="25111">MEKTIIHAEQISKSYQIAEREITVLQDISFEIEEGSMVALLGPSGSGKTTLLNILGLITEPTTGNLRLSEYDIAGKKLDRNKLRRSLIGYIFQQFHLLPQFNALQNVCLPLVPERQSNVEVRAAELLERVGLDHRLTHLPSELSGGEQQRVAIARALIGRPKILLCDEPTGNLDTGTRDSILELLSKLKEEGLSIIIATHDVEVANRCNYTLVIRDGHLIREDKD</sequence>
<dbReference type="PANTHER" id="PTHR24220">
    <property type="entry name" value="IMPORT ATP-BINDING PROTEIN"/>
    <property type="match status" value="1"/>
</dbReference>
<dbReference type="InterPro" id="IPR003439">
    <property type="entry name" value="ABC_transporter-like_ATP-bd"/>
</dbReference>
<keyword evidence="1" id="KW-0813">Transport</keyword>
<reference evidence="6" key="1">
    <citation type="journal article" date="2019" name="Int. J. Syst. Evol. Microbiol.">
        <title>The Global Catalogue of Microorganisms (GCM) 10K type strain sequencing project: providing services to taxonomists for standard genome sequencing and annotation.</title>
        <authorList>
            <consortium name="The Broad Institute Genomics Platform"/>
            <consortium name="The Broad Institute Genome Sequencing Center for Infectious Disease"/>
            <person name="Wu L."/>
            <person name="Ma J."/>
        </authorList>
    </citation>
    <scope>NUCLEOTIDE SEQUENCE [LARGE SCALE GENOMIC DNA]</scope>
    <source>
        <strain evidence="6">CGMCC 1.13574</strain>
    </source>
</reference>
<comment type="caution">
    <text evidence="5">The sequence shown here is derived from an EMBL/GenBank/DDBJ whole genome shotgun (WGS) entry which is preliminary data.</text>
</comment>
<keyword evidence="6" id="KW-1185">Reference proteome</keyword>
<keyword evidence="2" id="KW-0547">Nucleotide-binding</keyword>
<dbReference type="Proteomes" id="UP001597343">
    <property type="component" value="Unassembled WGS sequence"/>
</dbReference>
<dbReference type="InterPro" id="IPR017911">
    <property type="entry name" value="MacB-like_ATP-bd"/>
</dbReference>
<keyword evidence="3 5" id="KW-0067">ATP-binding</keyword>
<proteinExistence type="predicted"/>
<feature type="domain" description="ABC transporter" evidence="4">
    <location>
        <begin position="6"/>
        <end position="225"/>
    </location>
</feature>
<dbReference type="PROSITE" id="PS50893">
    <property type="entry name" value="ABC_TRANSPORTER_2"/>
    <property type="match status" value="1"/>
</dbReference>
<evidence type="ECO:0000256" key="2">
    <source>
        <dbReference type="ARBA" id="ARBA00022741"/>
    </source>
</evidence>